<comment type="similarity">
    <text evidence="1">Belongs to the methyltransferase superfamily. LaeA methyltransferase family.</text>
</comment>
<name>A0A9P7ZKX7_9HYPO</name>
<dbReference type="InterPro" id="IPR029063">
    <property type="entry name" value="SAM-dependent_MTases_sf"/>
</dbReference>
<evidence type="ECO:0000313" key="3">
    <source>
        <dbReference type="EMBL" id="KAG9253383.1"/>
    </source>
</evidence>
<dbReference type="Pfam" id="PF13489">
    <property type="entry name" value="Methyltransf_23"/>
    <property type="match status" value="1"/>
</dbReference>
<reference evidence="3" key="1">
    <citation type="journal article" date="2021" name="IMA Fungus">
        <title>Genomic characterization of three marine fungi, including Emericellopsis atlantica sp. nov. with signatures of a generalist lifestyle and marine biomass degradation.</title>
        <authorList>
            <person name="Hagestad O.C."/>
            <person name="Hou L."/>
            <person name="Andersen J.H."/>
            <person name="Hansen E.H."/>
            <person name="Altermark B."/>
            <person name="Li C."/>
            <person name="Kuhnert E."/>
            <person name="Cox R.J."/>
            <person name="Crous P.W."/>
            <person name="Spatafora J.W."/>
            <person name="Lail K."/>
            <person name="Amirebrahimi M."/>
            <person name="Lipzen A."/>
            <person name="Pangilinan J."/>
            <person name="Andreopoulos W."/>
            <person name="Hayes R.D."/>
            <person name="Ng V."/>
            <person name="Grigoriev I.V."/>
            <person name="Jackson S.A."/>
            <person name="Sutton T.D.S."/>
            <person name="Dobson A.D.W."/>
            <person name="Rama T."/>
        </authorList>
    </citation>
    <scope>NUCLEOTIDE SEQUENCE</scope>
    <source>
        <strain evidence="3">TS7</strain>
    </source>
</reference>
<dbReference type="PANTHER" id="PTHR43591:SF24">
    <property type="entry name" value="2-METHOXY-6-POLYPRENYL-1,4-BENZOQUINOL METHYLASE, MITOCHONDRIAL"/>
    <property type="match status" value="1"/>
</dbReference>
<dbReference type="AlphaFoldDB" id="A0A9P7ZKX7"/>
<proteinExistence type="inferred from homology"/>
<keyword evidence="3" id="KW-0489">Methyltransferase</keyword>
<dbReference type="SUPFAM" id="SSF53335">
    <property type="entry name" value="S-adenosyl-L-methionine-dependent methyltransferases"/>
    <property type="match status" value="1"/>
</dbReference>
<dbReference type="Proteomes" id="UP000887229">
    <property type="component" value="Unassembled WGS sequence"/>
</dbReference>
<keyword evidence="4" id="KW-1185">Reference proteome</keyword>
<dbReference type="GeneID" id="70288753"/>
<dbReference type="RefSeq" id="XP_046117307.1">
    <property type="nucleotide sequence ID" value="XM_046257850.1"/>
</dbReference>
<comment type="caution">
    <text evidence="3">The sequence shown here is derived from an EMBL/GenBank/DDBJ whole genome shotgun (WGS) entry which is preliminary data.</text>
</comment>
<dbReference type="OrthoDB" id="2013972at2759"/>
<evidence type="ECO:0000313" key="4">
    <source>
        <dbReference type="Proteomes" id="UP000887229"/>
    </source>
</evidence>
<protein>
    <submittedName>
        <fullName evidence="3">S-adenosyl-L-methionine-dependent methyltransferase</fullName>
    </submittedName>
</protein>
<dbReference type="PANTHER" id="PTHR43591">
    <property type="entry name" value="METHYLTRANSFERASE"/>
    <property type="match status" value="1"/>
</dbReference>
<sequence>MASPPGSLDADMASPIHTSTSDYEEENELSQFTSLTSTKQFFKFEQGRRYQALLHDRYGLPNDDMEQMREGIKHQFHIDYILHGNLHVSPLENPPQKVVDLGTGAGFWAQDVAEKYPSAHVIGVDLAPTQPLWTPPNLQFCVEDLEDEQRQWANIHRDADLFFIRSLLQTVRCPQLIVFRAFQNLRPGGWIECHEVISEAFSKDDTVGPDHPMNRFFALFAGSFADRFGWNLDTSRNIPQLLKDAGFGNIQLRRREVPFGRWPNDKRLREMGMFNQIIAQDMATTLLDRPAMLGISEEKATALAQDLSDAANDPAIHAYIAGVSVWAQKPS</sequence>
<evidence type="ECO:0000256" key="1">
    <source>
        <dbReference type="ARBA" id="ARBA00038158"/>
    </source>
</evidence>
<keyword evidence="3" id="KW-0808">Transferase</keyword>
<feature type="region of interest" description="Disordered" evidence="2">
    <location>
        <begin position="1"/>
        <end position="23"/>
    </location>
</feature>
<evidence type="ECO:0000256" key="2">
    <source>
        <dbReference type="SAM" id="MobiDB-lite"/>
    </source>
</evidence>
<organism evidence="3 4">
    <name type="scientific">Emericellopsis atlantica</name>
    <dbReference type="NCBI Taxonomy" id="2614577"/>
    <lineage>
        <taxon>Eukaryota</taxon>
        <taxon>Fungi</taxon>
        <taxon>Dikarya</taxon>
        <taxon>Ascomycota</taxon>
        <taxon>Pezizomycotina</taxon>
        <taxon>Sordariomycetes</taxon>
        <taxon>Hypocreomycetidae</taxon>
        <taxon>Hypocreales</taxon>
        <taxon>Bionectriaceae</taxon>
        <taxon>Emericellopsis</taxon>
    </lineage>
</organism>
<dbReference type="CDD" id="cd02440">
    <property type="entry name" value="AdoMet_MTases"/>
    <property type="match status" value="1"/>
</dbReference>
<gene>
    <name evidence="3" type="ORF">F5Z01DRAFT_165947</name>
</gene>
<accession>A0A9P7ZKX7</accession>
<dbReference type="Gene3D" id="3.40.50.150">
    <property type="entry name" value="Vaccinia Virus protein VP39"/>
    <property type="match status" value="1"/>
</dbReference>
<dbReference type="GO" id="GO:0032259">
    <property type="term" value="P:methylation"/>
    <property type="evidence" value="ECO:0007669"/>
    <property type="project" value="UniProtKB-KW"/>
</dbReference>
<dbReference type="EMBL" id="MU251258">
    <property type="protein sequence ID" value="KAG9253383.1"/>
    <property type="molecule type" value="Genomic_DNA"/>
</dbReference>
<dbReference type="GO" id="GO:0008168">
    <property type="term" value="F:methyltransferase activity"/>
    <property type="evidence" value="ECO:0007669"/>
    <property type="project" value="UniProtKB-KW"/>
</dbReference>